<reference evidence="1 2" key="1">
    <citation type="submission" date="2023-08" db="EMBL/GenBank/DDBJ databases">
        <authorList>
            <person name="Palmer J.M."/>
        </authorList>
    </citation>
    <scope>NUCLEOTIDE SEQUENCE [LARGE SCALE GENOMIC DNA]</scope>
    <source>
        <strain evidence="1 2">TWF481</strain>
    </source>
</reference>
<dbReference type="EMBL" id="JAVHJL010000007">
    <property type="protein sequence ID" value="KAK6500225.1"/>
    <property type="molecule type" value="Genomic_DNA"/>
</dbReference>
<gene>
    <name evidence="1" type="primary">ANKRD17</name>
    <name evidence="1" type="ORF">TWF481_010574</name>
</gene>
<dbReference type="Proteomes" id="UP001370758">
    <property type="component" value="Unassembled WGS sequence"/>
</dbReference>
<comment type="caution">
    <text evidence="1">The sequence shown here is derived from an EMBL/GenBank/DDBJ whole genome shotgun (WGS) entry which is preliminary data.</text>
</comment>
<dbReference type="Gene3D" id="3.40.50.1580">
    <property type="entry name" value="Nucleoside phosphorylase domain"/>
    <property type="match status" value="1"/>
</dbReference>
<evidence type="ECO:0000313" key="1">
    <source>
        <dbReference type="EMBL" id="KAK6500225.1"/>
    </source>
</evidence>
<organism evidence="1 2">
    <name type="scientific">Arthrobotrys musiformis</name>
    <dbReference type="NCBI Taxonomy" id="47236"/>
    <lineage>
        <taxon>Eukaryota</taxon>
        <taxon>Fungi</taxon>
        <taxon>Dikarya</taxon>
        <taxon>Ascomycota</taxon>
        <taxon>Pezizomycotina</taxon>
        <taxon>Orbiliomycetes</taxon>
        <taxon>Orbiliales</taxon>
        <taxon>Orbiliaceae</taxon>
        <taxon>Arthrobotrys</taxon>
    </lineage>
</organism>
<dbReference type="SUPFAM" id="SSF53167">
    <property type="entry name" value="Purine and uridine phosphorylases"/>
    <property type="match status" value="1"/>
</dbReference>
<dbReference type="PANTHER" id="PTHR46082">
    <property type="entry name" value="ATP/GTP-BINDING PROTEIN-RELATED"/>
    <property type="match status" value="1"/>
</dbReference>
<dbReference type="InterPro" id="IPR035994">
    <property type="entry name" value="Nucleoside_phosphorylase_sf"/>
</dbReference>
<name>A0AAV9W2J4_9PEZI</name>
<sequence length="158" mass="17759">MASAPVSYPGTPETDAEICKDDYLIGWICAVDEELTALTMMLDVLHTGPLTLVHNDSNNYSHGYIKPYNVAMTCLGRENYGTNQMATAATHMRYTFPNIKYIFVVGIGAGIPASNVRLGDVVISSHWRQWDFGARGPRFEPRVEFLSRPNRYWAQPRT</sequence>
<protein>
    <submittedName>
        <fullName evidence="1">Ankyrin repeat domain-containing protein 17</fullName>
    </submittedName>
</protein>
<dbReference type="GO" id="GO:0009116">
    <property type="term" value="P:nucleoside metabolic process"/>
    <property type="evidence" value="ECO:0007669"/>
    <property type="project" value="InterPro"/>
</dbReference>
<accession>A0AAV9W2J4</accession>
<dbReference type="PANTHER" id="PTHR46082:SF11">
    <property type="entry name" value="AAA+ ATPASE DOMAIN-CONTAINING PROTEIN-RELATED"/>
    <property type="match status" value="1"/>
</dbReference>
<proteinExistence type="predicted"/>
<dbReference type="AlphaFoldDB" id="A0AAV9W2J4"/>
<evidence type="ECO:0000313" key="2">
    <source>
        <dbReference type="Proteomes" id="UP001370758"/>
    </source>
</evidence>
<dbReference type="GO" id="GO:0003824">
    <property type="term" value="F:catalytic activity"/>
    <property type="evidence" value="ECO:0007669"/>
    <property type="project" value="InterPro"/>
</dbReference>
<dbReference type="InterPro" id="IPR053137">
    <property type="entry name" value="NLR-like"/>
</dbReference>
<keyword evidence="2" id="KW-1185">Reference proteome</keyword>